<dbReference type="GO" id="GO:0006801">
    <property type="term" value="P:superoxide metabolic process"/>
    <property type="evidence" value="ECO:0007669"/>
    <property type="project" value="InterPro"/>
</dbReference>
<keyword evidence="11" id="KW-1185">Reference proteome</keyword>
<protein>
    <submittedName>
        <fullName evidence="10">Superoxide dismutase</fullName>
    </submittedName>
</protein>
<accession>A0A2G6Q8I1</accession>
<dbReference type="EMBL" id="NWUW01000021">
    <property type="protein sequence ID" value="PIE93144.1"/>
    <property type="molecule type" value="Genomic_DNA"/>
</dbReference>
<dbReference type="CDD" id="cd00305">
    <property type="entry name" value="Cu-Zn_Superoxide_Dismutase"/>
    <property type="match status" value="1"/>
</dbReference>
<evidence type="ECO:0000256" key="3">
    <source>
        <dbReference type="ARBA" id="ARBA00022723"/>
    </source>
</evidence>
<evidence type="ECO:0000256" key="4">
    <source>
        <dbReference type="ARBA" id="ARBA00022729"/>
    </source>
</evidence>
<comment type="caution">
    <text evidence="10">The sequence shown here is derived from an EMBL/GenBank/DDBJ whole genome shotgun (WGS) entry which is preliminary data.</text>
</comment>
<keyword evidence="7" id="KW-1015">Disulfide bond</keyword>
<evidence type="ECO:0000313" key="11">
    <source>
        <dbReference type="Proteomes" id="UP000228484"/>
    </source>
</evidence>
<dbReference type="Gene3D" id="2.60.40.200">
    <property type="entry name" value="Superoxide dismutase, copper/zinc binding domain"/>
    <property type="match status" value="1"/>
</dbReference>
<name>A0A2G6Q8I1_9BACI</name>
<keyword evidence="6" id="KW-0186">Copper</keyword>
<dbReference type="InterPro" id="IPR024134">
    <property type="entry name" value="SOD_Cu/Zn_/chaperone"/>
</dbReference>
<evidence type="ECO:0000256" key="2">
    <source>
        <dbReference type="ARBA" id="ARBA00010457"/>
    </source>
</evidence>
<evidence type="ECO:0000256" key="8">
    <source>
        <dbReference type="SAM" id="SignalP"/>
    </source>
</evidence>
<dbReference type="AlphaFoldDB" id="A0A2G6Q8I1"/>
<dbReference type="InterPro" id="IPR036423">
    <property type="entry name" value="SOD-like_Cu/Zn_dom_sf"/>
</dbReference>
<dbReference type="SUPFAM" id="SSF49329">
    <property type="entry name" value="Cu,Zn superoxide dismutase-like"/>
    <property type="match status" value="1"/>
</dbReference>
<evidence type="ECO:0000259" key="9">
    <source>
        <dbReference type="Pfam" id="PF00080"/>
    </source>
</evidence>
<gene>
    <name evidence="10" type="ORF">CO726_23095</name>
</gene>
<dbReference type="FunFam" id="2.60.40.200:FF:000005">
    <property type="entry name" value="Superoxide dismutase [Cu-Zn]"/>
    <property type="match status" value="1"/>
</dbReference>
<dbReference type="RefSeq" id="WP_099685822.1">
    <property type="nucleotide sequence ID" value="NZ_NWUW01000021.1"/>
</dbReference>
<dbReference type="Proteomes" id="UP000228484">
    <property type="component" value="Unassembled WGS sequence"/>
</dbReference>
<organism evidence="10 11">
    <name type="scientific">Bacillus fungorum</name>
    <dbReference type="NCBI Taxonomy" id="2039284"/>
    <lineage>
        <taxon>Bacteria</taxon>
        <taxon>Bacillati</taxon>
        <taxon>Bacillota</taxon>
        <taxon>Bacilli</taxon>
        <taxon>Bacillales</taxon>
        <taxon>Bacillaceae</taxon>
        <taxon>Bacillus</taxon>
    </lineage>
</organism>
<evidence type="ECO:0000256" key="7">
    <source>
        <dbReference type="ARBA" id="ARBA00023157"/>
    </source>
</evidence>
<evidence type="ECO:0000256" key="5">
    <source>
        <dbReference type="ARBA" id="ARBA00022833"/>
    </source>
</evidence>
<evidence type="ECO:0000313" key="10">
    <source>
        <dbReference type="EMBL" id="PIE93144.1"/>
    </source>
</evidence>
<reference evidence="10 11" key="1">
    <citation type="submission" date="2017-09" db="EMBL/GenBank/DDBJ databases">
        <title>Biocontrol bacteria screening and application from spent mushroom substrate.</title>
        <authorList>
            <person name="Sun X."/>
        </authorList>
    </citation>
    <scope>NUCLEOTIDE SEQUENCE [LARGE SCALE GENOMIC DNA]</scope>
    <source>
        <strain evidence="10 11">100374</strain>
    </source>
</reference>
<feature type="signal peptide" evidence="8">
    <location>
        <begin position="1"/>
        <end position="23"/>
    </location>
</feature>
<keyword evidence="3" id="KW-0479">Metal-binding</keyword>
<dbReference type="PROSITE" id="PS51257">
    <property type="entry name" value="PROKAR_LIPOPROTEIN"/>
    <property type="match status" value="1"/>
</dbReference>
<keyword evidence="5" id="KW-0862">Zinc</keyword>
<feature type="domain" description="Superoxide dismutase copper/zinc binding" evidence="9">
    <location>
        <begin position="42"/>
        <end position="171"/>
    </location>
</feature>
<comment type="cofactor">
    <cofactor evidence="1">
        <name>Zn(2+)</name>
        <dbReference type="ChEBI" id="CHEBI:29105"/>
    </cofactor>
</comment>
<keyword evidence="4 8" id="KW-0732">Signal</keyword>
<evidence type="ECO:0000256" key="1">
    <source>
        <dbReference type="ARBA" id="ARBA00001947"/>
    </source>
</evidence>
<evidence type="ECO:0000256" key="6">
    <source>
        <dbReference type="ARBA" id="ARBA00023008"/>
    </source>
</evidence>
<sequence length="181" mass="19299">MKKRLFFSCCCCLLFLMAGCDQGKPKEIDVKLHNASGDEVATAKVVQQTSGVKITIKGEGFAPGPHGIHVHEIGECKAPRFESSGNHFNPDNKKHGLLNPKGAENGDLPNVIADGTGKIKAEIDAPHITLEEGKTTIHRKDGASIIITENADDGMTQPTGKSGDRIACGVIVKKASDMKKK</sequence>
<dbReference type="PANTHER" id="PTHR10003">
    <property type="entry name" value="SUPEROXIDE DISMUTASE CU-ZN -RELATED"/>
    <property type="match status" value="1"/>
</dbReference>
<dbReference type="InterPro" id="IPR001424">
    <property type="entry name" value="SOD_Cu_Zn_dom"/>
</dbReference>
<comment type="similarity">
    <text evidence="2">Belongs to the Cu-Zn superoxide dismutase family.</text>
</comment>
<proteinExistence type="inferred from homology"/>
<dbReference type="GO" id="GO:0005507">
    <property type="term" value="F:copper ion binding"/>
    <property type="evidence" value="ECO:0007669"/>
    <property type="project" value="InterPro"/>
</dbReference>
<feature type="chain" id="PRO_5013620311" evidence="8">
    <location>
        <begin position="24"/>
        <end position="181"/>
    </location>
</feature>
<dbReference type="Pfam" id="PF00080">
    <property type="entry name" value="Sod_Cu"/>
    <property type="match status" value="1"/>
</dbReference>